<dbReference type="Proteomes" id="UP000807825">
    <property type="component" value="Unassembled WGS sequence"/>
</dbReference>
<protein>
    <submittedName>
        <fullName evidence="1">Uncharacterized protein</fullName>
    </submittedName>
</protein>
<dbReference type="PROSITE" id="PS51257">
    <property type="entry name" value="PROKAR_LIPOPROTEIN"/>
    <property type="match status" value="1"/>
</dbReference>
<accession>A0A9D6V0Y4</accession>
<reference evidence="1" key="1">
    <citation type="submission" date="2020-07" db="EMBL/GenBank/DDBJ databases">
        <title>Huge and variable diversity of episymbiotic CPR bacteria and DPANN archaea in groundwater ecosystems.</title>
        <authorList>
            <person name="He C.Y."/>
            <person name="Keren R."/>
            <person name="Whittaker M."/>
            <person name="Farag I.F."/>
            <person name="Doudna J."/>
            <person name="Cate J.H.D."/>
            <person name="Banfield J.F."/>
        </authorList>
    </citation>
    <scope>NUCLEOTIDE SEQUENCE</scope>
    <source>
        <strain evidence="1">NC_groundwater_1664_Pr3_B-0.1um_52_9</strain>
    </source>
</reference>
<proteinExistence type="predicted"/>
<sequence length="321" mass="33776">MRSLRRNSIVGAFAVALVFFLGSFGMIAAQGCYGPSGATCSWGPGGLALYAGYFTHSKGADFSFSAQNQPAGSVSGLRQQFGLQGIELEMILSFKLAPPLGLALGCGYDFPFTVSSEEVVPIAGAASLSRGWRAEPRSGNVHAAVTMDLYPSLVGLLGIKYEAFQTNFRSANNGLTVPGGGLDTADLSFNMYNPYIGVVYSTASRGNGPNIQLGLIGFPTLLGNVDYRETVFGGITVGGIAAEGFQGSNSIGEGYYLNAFGDVSLSALNLVQLGAYAKYEVTNAACSINVGNRNSSLPDVAYKFDFQKRLWSFGGRLSIPF</sequence>
<dbReference type="EMBL" id="JACRDE010000128">
    <property type="protein sequence ID" value="MBI5248703.1"/>
    <property type="molecule type" value="Genomic_DNA"/>
</dbReference>
<comment type="caution">
    <text evidence="1">The sequence shown here is derived from an EMBL/GenBank/DDBJ whole genome shotgun (WGS) entry which is preliminary data.</text>
</comment>
<evidence type="ECO:0000313" key="1">
    <source>
        <dbReference type="EMBL" id="MBI5248703.1"/>
    </source>
</evidence>
<name>A0A9D6V0Y4_9BACT</name>
<organism evidence="1 2">
    <name type="scientific">Desulfomonile tiedjei</name>
    <dbReference type="NCBI Taxonomy" id="2358"/>
    <lineage>
        <taxon>Bacteria</taxon>
        <taxon>Pseudomonadati</taxon>
        <taxon>Thermodesulfobacteriota</taxon>
        <taxon>Desulfomonilia</taxon>
        <taxon>Desulfomonilales</taxon>
        <taxon>Desulfomonilaceae</taxon>
        <taxon>Desulfomonile</taxon>
    </lineage>
</organism>
<dbReference type="AlphaFoldDB" id="A0A9D6V0Y4"/>
<evidence type="ECO:0000313" key="2">
    <source>
        <dbReference type="Proteomes" id="UP000807825"/>
    </source>
</evidence>
<gene>
    <name evidence="1" type="ORF">HY912_04345</name>
</gene>